<dbReference type="OrthoDB" id="9801077at2"/>
<dbReference type="SUPFAM" id="SSF51445">
    <property type="entry name" value="(Trans)glycosidases"/>
    <property type="match status" value="1"/>
</dbReference>
<name>F2NW28_TRES6</name>
<keyword evidence="4 7" id="KW-0378">Hydrolase</keyword>
<dbReference type="InterPro" id="IPR032312">
    <property type="entry name" value="LacZ_4"/>
</dbReference>
<dbReference type="KEGG" id="tsu:Tresu_2010"/>
<evidence type="ECO:0000256" key="5">
    <source>
        <dbReference type="ARBA" id="ARBA00023295"/>
    </source>
</evidence>
<organism evidence="9 10">
    <name type="scientific">Treponema succinifaciens (strain ATCC 33096 / DSM 2489 / 6091)</name>
    <dbReference type="NCBI Taxonomy" id="869209"/>
    <lineage>
        <taxon>Bacteria</taxon>
        <taxon>Pseudomonadati</taxon>
        <taxon>Spirochaetota</taxon>
        <taxon>Spirochaetia</taxon>
        <taxon>Spirochaetales</taxon>
        <taxon>Treponemataceae</taxon>
        <taxon>Treponema</taxon>
    </lineage>
</organism>
<dbReference type="InterPro" id="IPR006104">
    <property type="entry name" value="Glyco_hydro_2_N"/>
</dbReference>
<keyword evidence="10" id="KW-1185">Reference proteome</keyword>
<dbReference type="RefSeq" id="WP_013702139.1">
    <property type="nucleotide sequence ID" value="NC_015385.1"/>
</dbReference>
<dbReference type="InterPro" id="IPR006101">
    <property type="entry name" value="Glyco_hydro_2"/>
</dbReference>
<dbReference type="STRING" id="869209.Tresu_2010"/>
<feature type="domain" description="Beta galactosidase small chain/" evidence="8">
    <location>
        <begin position="748"/>
        <end position="1028"/>
    </location>
</feature>
<reference evidence="10" key="2">
    <citation type="submission" date="2011-04" db="EMBL/GenBank/DDBJ databases">
        <title>The complete genome of chromosome of Treponema succinifaciens DSM 2489.</title>
        <authorList>
            <person name="Lucas S."/>
            <person name="Copeland A."/>
            <person name="Lapidus A."/>
            <person name="Bruce D."/>
            <person name="Goodwin L."/>
            <person name="Pitluck S."/>
            <person name="Peters L."/>
            <person name="Kyrpides N."/>
            <person name="Mavromatis K."/>
            <person name="Ivanova N."/>
            <person name="Ovchinnikova G."/>
            <person name="Teshima H."/>
            <person name="Detter J.C."/>
            <person name="Tapia R."/>
            <person name="Han C."/>
            <person name="Land M."/>
            <person name="Hauser L."/>
            <person name="Markowitz V."/>
            <person name="Cheng J.-F."/>
            <person name="Hugenholtz P."/>
            <person name="Woyke T."/>
            <person name="Wu D."/>
            <person name="Gronow S."/>
            <person name="Wellnitz S."/>
            <person name="Brambilla E."/>
            <person name="Klenk H.-P."/>
            <person name="Eisen J.A."/>
        </authorList>
    </citation>
    <scope>NUCLEOTIDE SEQUENCE [LARGE SCALE GENOMIC DNA]</scope>
    <source>
        <strain evidence="10">ATCC 33096 / DSM 2489 / 6091</strain>
    </source>
</reference>
<dbReference type="GeneID" id="302999132"/>
<dbReference type="Pfam" id="PF02837">
    <property type="entry name" value="Glyco_hydro_2_N"/>
    <property type="match status" value="1"/>
</dbReference>
<evidence type="ECO:0000256" key="4">
    <source>
        <dbReference type="ARBA" id="ARBA00022801"/>
    </source>
</evidence>
<dbReference type="SUPFAM" id="SSF49303">
    <property type="entry name" value="beta-Galactosidase/glucuronidase domain"/>
    <property type="match status" value="2"/>
</dbReference>
<evidence type="ECO:0000256" key="2">
    <source>
        <dbReference type="ARBA" id="ARBA00007401"/>
    </source>
</evidence>
<dbReference type="InterPro" id="IPR023230">
    <property type="entry name" value="Glyco_hydro_2_CS"/>
</dbReference>
<dbReference type="InterPro" id="IPR036156">
    <property type="entry name" value="Beta-gal/glucu_dom_sf"/>
</dbReference>
<accession>F2NW28</accession>
<proteinExistence type="inferred from homology"/>
<evidence type="ECO:0000256" key="1">
    <source>
        <dbReference type="ARBA" id="ARBA00001412"/>
    </source>
</evidence>
<dbReference type="InterPro" id="IPR006102">
    <property type="entry name" value="Ig-like_GH2"/>
</dbReference>
<dbReference type="PRINTS" id="PR00132">
    <property type="entry name" value="GLHYDRLASE2"/>
</dbReference>
<dbReference type="PANTHER" id="PTHR46323">
    <property type="entry name" value="BETA-GALACTOSIDASE"/>
    <property type="match status" value="1"/>
</dbReference>
<comment type="catalytic activity">
    <reaction evidence="1 7">
        <text>Hydrolysis of terminal non-reducing beta-D-galactose residues in beta-D-galactosides.</text>
        <dbReference type="EC" id="3.2.1.23"/>
    </reaction>
</comment>
<dbReference type="SUPFAM" id="SSF74650">
    <property type="entry name" value="Galactose mutarotase-like"/>
    <property type="match status" value="1"/>
</dbReference>
<dbReference type="Pfam" id="PF00703">
    <property type="entry name" value="Glyco_hydro_2"/>
    <property type="match status" value="1"/>
</dbReference>
<dbReference type="Pfam" id="PF02929">
    <property type="entry name" value="Bgal_small_N"/>
    <property type="match status" value="1"/>
</dbReference>
<dbReference type="GO" id="GO:0030246">
    <property type="term" value="F:carbohydrate binding"/>
    <property type="evidence" value="ECO:0007669"/>
    <property type="project" value="InterPro"/>
</dbReference>
<evidence type="ECO:0000256" key="6">
    <source>
        <dbReference type="ARBA" id="ARBA00032230"/>
    </source>
</evidence>
<dbReference type="InterPro" id="IPR008979">
    <property type="entry name" value="Galactose-bd-like_sf"/>
</dbReference>
<comment type="similarity">
    <text evidence="2 7">Belongs to the glycosyl hydrolase 2 family.</text>
</comment>
<evidence type="ECO:0000256" key="3">
    <source>
        <dbReference type="ARBA" id="ARBA00012756"/>
    </source>
</evidence>
<dbReference type="Proteomes" id="UP000006852">
    <property type="component" value="Chromosome"/>
</dbReference>
<dbReference type="PROSITE" id="PS00719">
    <property type="entry name" value="GLYCOSYL_HYDROL_F2_1"/>
    <property type="match status" value="1"/>
</dbReference>
<dbReference type="Gene3D" id="2.60.40.10">
    <property type="entry name" value="Immunoglobulins"/>
    <property type="match status" value="2"/>
</dbReference>
<dbReference type="eggNOG" id="COG3250">
    <property type="taxonomic scope" value="Bacteria"/>
</dbReference>
<dbReference type="InterPro" id="IPR011013">
    <property type="entry name" value="Gal_mutarotase_sf_dom"/>
</dbReference>
<dbReference type="InterPro" id="IPR004199">
    <property type="entry name" value="B-gal_small/dom_5"/>
</dbReference>
<dbReference type="Gene3D" id="2.60.120.260">
    <property type="entry name" value="Galactose-binding domain-like"/>
    <property type="match status" value="1"/>
</dbReference>
<dbReference type="Gene3D" id="3.20.20.80">
    <property type="entry name" value="Glycosidases"/>
    <property type="match status" value="1"/>
</dbReference>
<dbReference type="PANTHER" id="PTHR46323:SF2">
    <property type="entry name" value="BETA-GALACTOSIDASE"/>
    <property type="match status" value="1"/>
</dbReference>
<protein>
    <recommendedName>
        <fullName evidence="3 7">Beta-galactosidase</fullName>
        <ecNumber evidence="3 7">3.2.1.23</ecNumber>
    </recommendedName>
    <alternativeName>
        <fullName evidence="6 7">Lactase</fullName>
    </alternativeName>
</protein>
<dbReference type="InterPro" id="IPR050347">
    <property type="entry name" value="Bact_Beta-galactosidase"/>
</dbReference>
<keyword evidence="5 7" id="KW-0326">Glycosidase</keyword>
<dbReference type="InterPro" id="IPR017853">
    <property type="entry name" value="GH"/>
</dbReference>
<evidence type="ECO:0000313" key="9">
    <source>
        <dbReference type="EMBL" id="AEB14883.1"/>
    </source>
</evidence>
<dbReference type="GO" id="GO:0004565">
    <property type="term" value="F:beta-galactosidase activity"/>
    <property type="evidence" value="ECO:0007669"/>
    <property type="project" value="UniProtKB-EC"/>
</dbReference>
<reference evidence="9 10" key="1">
    <citation type="journal article" date="2011" name="Stand. Genomic Sci.">
        <title>Complete genome sequence of Treponema succinifaciens type strain (6091).</title>
        <authorList>
            <person name="Han C."/>
            <person name="Gronow S."/>
            <person name="Teshima H."/>
            <person name="Lapidus A."/>
            <person name="Nolan M."/>
            <person name="Lucas S."/>
            <person name="Hammon N."/>
            <person name="Deshpande S."/>
            <person name="Cheng J.F."/>
            <person name="Zeytun A."/>
            <person name="Tapia R."/>
            <person name="Goodwin L."/>
            <person name="Pitluck S."/>
            <person name="Liolios K."/>
            <person name="Pagani I."/>
            <person name="Ivanova N."/>
            <person name="Mavromatis K."/>
            <person name="Mikhailova N."/>
            <person name="Huntemann M."/>
            <person name="Pati A."/>
            <person name="Chen A."/>
            <person name="Palaniappan K."/>
            <person name="Land M."/>
            <person name="Hauser L."/>
            <person name="Brambilla E.M."/>
            <person name="Rohde M."/>
            <person name="Goker M."/>
            <person name="Woyke T."/>
            <person name="Bristow J."/>
            <person name="Eisen J.A."/>
            <person name="Markowitz V."/>
            <person name="Hugenholtz P."/>
            <person name="Kyrpides N.C."/>
            <person name="Klenk H.P."/>
            <person name="Detter J.C."/>
        </authorList>
    </citation>
    <scope>NUCLEOTIDE SEQUENCE [LARGE SCALE GENOMIC DNA]</scope>
    <source>
        <strain evidence="10">ATCC 33096 / DSM 2489 / 6091</strain>
    </source>
</reference>
<dbReference type="EC" id="3.2.1.23" evidence="3 7"/>
<sequence length="1028" mass="115882">MKRVWENPEIQSVNRLPMRSPLVPYESSQKSQIEAAIGPESCEVPTSSFFKSLDGEWDFCFFDSPEHEPDEKTEWQKIKVPLSWTMQGFSSPHYTNIQMPFDCVPPFVPQKNPTGYYKLNVSLPEKWNGRRIVLHIGSAESVAIVYVNGTEAGVSKDTRLPCEFDITDFIKGSSAEIVIKVVRWSDASYVEDQDQWWFGGIHRSVYLYSTEKVFIQDAKALTYIDFSGEEPKGVIPLEVAIATSQAKYKTQTEVDKMQFDVEYKVCRIEGTPSTGIPGKEVASGKIPCSLDVRNTLSLAKKDIVIENPALWTNETPSLYLVTVSLLEKNGRHIESSSFTVGFKSVEIKRRELLFNSKKVYIHGVNRHEHNESNAKTLSTAEMVHDIKTLKKYNFNAVRTCHYPDDERWYELCDRYGIYILDEANIENHAYYDVMSRSEEWLNSYIQRVQRMAIRDKNHACIFGWSLGNESGNGQNHWATAAWLRGYDSTRIVHYEGFVRPQIHQGDFTLDCLANGKQLTDLIAPMYPSIDLIVDYATKRDDWRPLIMCEYSHAMGNANGSLADYWNAIESTQGLQGGFIWDWIDQGIAAYAPEGKLGESKGGKYWKYGGDFEDSPCDYDFCLNGLNFPDQTPKPAMEECRRLFAPVRLKAIHAAQGIFEVKSKAFFVPLDFLSLKWSCLVDGTAKASGEIPLKELLPGKTMHIELPQVCECVLNADSRAEIVFHADFVYAEQTPWALKGELCSSDEELICTGRTCFADSASCVSTEAEQLALSLAPAVFHAYTENEGIKALYDKVDSDNVPGCFIGKPTKLWMDCALDKSHGVKDSHGVFHIVSEKDGKKFDFGTCSCAIKKAWQEDNSFMEICADFSLNSTVPEYPRIGLEASVSSAFTKAKWYGCGPHECYSDRKYSALKGLYEMDIKDLEVPYIVPQENGLRCGVKYLELSGGGKTLHVQSDTEFSFSLLPYTAQDLYKCHHTSELVDLSKGSEGKWILVIDAAHRGVGTGACGPDTLEQYRVRPGTYKLNLRIW</sequence>
<dbReference type="Pfam" id="PF02836">
    <property type="entry name" value="Glyco_hydro_2_C"/>
    <property type="match status" value="1"/>
</dbReference>
<dbReference type="AlphaFoldDB" id="F2NW28"/>
<dbReference type="InterPro" id="IPR006103">
    <property type="entry name" value="Glyco_hydro_2_cat"/>
</dbReference>
<dbReference type="Gene3D" id="2.70.98.10">
    <property type="match status" value="1"/>
</dbReference>
<dbReference type="EMBL" id="CP002631">
    <property type="protein sequence ID" value="AEB14883.1"/>
    <property type="molecule type" value="Genomic_DNA"/>
</dbReference>
<dbReference type="Pfam" id="PF16353">
    <property type="entry name" value="LacZ_4"/>
    <property type="match status" value="1"/>
</dbReference>
<dbReference type="GO" id="GO:0009341">
    <property type="term" value="C:beta-galactosidase complex"/>
    <property type="evidence" value="ECO:0007669"/>
    <property type="project" value="InterPro"/>
</dbReference>
<dbReference type="InterPro" id="IPR014718">
    <property type="entry name" value="GH-type_carb-bd"/>
</dbReference>
<dbReference type="SMART" id="SM01038">
    <property type="entry name" value="Bgal_small_N"/>
    <property type="match status" value="1"/>
</dbReference>
<dbReference type="InterPro" id="IPR013783">
    <property type="entry name" value="Ig-like_fold"/>
</dbReference>
<evidence type="ECO:0000313" key="10">
    <source>
        <dbReference type="Proteomes" id="UP000006852"/>
    </source>
</evidence>
<evidence type="ECO:0000259" key="8">
    <source>
        <dbReference type="SMART" id="SM01038"/>
    </source>
</evidence>
<dbReference type="HOGENOM" id="CLU_002346_0_2_12"/>
<gene>
    <name evidence="9" type="ordered locus">Tresu_2010</name>
</gene>
<dbReference type="SUPFAM" id="SSF49785">
    <property type="entry name" value="Galactose-binding domain-like"/>
    <property type="match status" value="1"/>
</dbReference>
<dbReference type="GO" id="GO:0005990">
    <property type="term" value="P:lactose catabolic process"/>
    <property type="evidence" value="ECO:0007669"/>
    <property type="project" value="TreeGrafter"/>
</dbReference>
<evidence type="ECO:0000256" key="7">
    <source>
        <dbReference type="RuleBase" id="RU361154"/>
    </source>
</evidence>